<dbReference type="RefSeq" id="WP_054935820.1">
    <property type="nucleotide sequence ID" value="NZ_PVXL01000022.1"/>
</dbReference>
<dbReference type="Pfam" id="PF01261">
    <property type="entry name" value="AP_endonuc_2"/>
    <property type="match status" value="1"/>
</dbReference>
<evidence type="ECO:0000313" key="3">
    <source>
        <dbReference type="Proteomes" id="UP000239430"/>
    </source>
</evidence>
<sequence length="276" mass="31343">MKYSFNTWVYSSFPTWLPAYPIEEVIRRLARMGYQGIEIGAAAPHAYPRYLDSERRKLISKVLKDSNMEVSAMLPAPGGGQGVNVASPYPEERNDAIAYYIDVVRLCAEWGGKIVIWVGGWQIFGTRRKDAFSWSAESLYKVAKAASEEEITIVVEPTPADSNLIETADDALELMEEVSLPNVKVMFDTYHVLYRNEVISDYVYRMDKNLAHIHVSDTDRLPPGSGRADFKPFLQALRDIEYDGWLSFEIGFDRRNDPDSVARKAIEYMKGLEGSY</sequence>
<protein>
    <submittedName>
        <fullName evidence="2">D-tagatose 3-epimerase</fullName>
        <ecNumber evidence="2">5.3.1.-</ecNumber>
    </submittedName>
</protein>
<keyword evidence="2" id="KW-0413">Isomerase</keyword>
<name>A0A9X7J5V2_9FIRM</name>
<dbReference type="InterPro" id="IPR036237">
    <property type="entry name" value="Xyl_isomerase-like_sf"/>
</dbReference>
<dbReference type="PANTHER" id="PTHR12110">
    <property type="entry name" value="HYDROXYPYRUVATE ISOMERASE"/>
    <property type="match status" value="1"/>
</dbReference>
<accession>A0A9X7J5V2</accession>
<feature type="domain" description="Xylose isomerase-like TIM barrel" evidence="1">
    <location>
        <begin position="27"/>
        <end position="270"/>
    </location>
</feature>
<comment type="caution">
    <text evidence="2">The sequence shown here is derived from an EMBL/GenBank/DDBJ whole genome shotgun (WGS) entry which is preliminary data.</text>
</comment>
<gene>
    <name evidence="2" type="ORF">MOST_06310</name>
</gene>
<evidence type="ECO:0000313" key="2">
    <source>
        <dbReference type="EMBL" id="PRR76255.1"/>
    </source>
</evidence>
<dbReference type="PANTHER" id="PTHR12110:SF21">
    <property type="entry name" value="XYLOSE ISOMERASE-LIKE TIM BARREL DOMAIN-CONTAINING PROTEIN"/>
    <property type="match status" value="1"/>
</dbReference>
<dbReference type="GO" id="GO:0016853">
    <property type="term" value="F:isomerase activity"/>
    <property type="evidence" value="ECO:0007669"/>
    <property type="project" value="UniProtKB-KW"/>
</dbReference>
<reference evidence="2 3" key="1">
    <citation type="submission" date="2018-03" db="EMBL/GenBank/DDBJ databases">
        <title>Genome sequence of Moorella stamsii DSM 26217.</title>
        <authorList>
            <person name="Poehlein A."/>
            <person name="Daniel R."/>
        </authorList>
    </citation>
    <scope>NUCLEOTIDE SEQUENCE [LARGE SCALE GENOMIC DNA]</scope>
    <source>
        <strain evidence="3">DSM 26217</strain>
    </source>
</reference>
<dbReference type="EC" id="5.3.1.-" evidence="2"/>
<dbReference type="InterPro" id="IPR050312">
    <property type="entry name" value="IolE/XylAMocC-like"/>
</dbReference>
<dbReference type="InterPro" id="IPR013022">
    <property type="entry name" value="Xyl_isomerase-like_TIM-brl"/>
</dbReference>
<proteinExistence type="predicted"/>
<organism evidence="2 3">
    <name type="scientific">Neomoorella stamsii</name>
    <dbReference type="NCBI Taxonomy" id="1266720"/>
    <lineage>
        <taxon>Bacteria</taxon>
        <taxon>Bacillati</taxon>
        <taxon>Bacillota</taxon>
        <taxon>Clostridia</taxon>
        <taxon>Neomoorellales</taxon>
        <taxon>Neomoorellaceae</taxon>
        <taxon>Neomoorella</taxon>
    </lineage>
</organism>
<dbReference type="EMBL" id="PVXL01000022">
    <property type="protein sequence ID" value="PRR76255.1"/>
    <property type="molecule type" value="Genomic_DNA"/>
</dbReference>
<evidence type="ECO:0000259" key="1">
    <source>
        <dbReference type="Pfam" id="PF01261"/>
    </source>
</evidence>
<dbReference type="AlphaFoldDB" id="A0A9X7J5V2"/>
<dbReference type="Proteomes" id="UP000239430">
    <property type="component" value="Unassembled WGS sequence"/>
</dbReference>
<dbReference type="SUPFAM" id="SSF51658">
    <property type="entry name" value="Xylose isomerase-like"/>
    <property type="match status" value="1"/>
</dbReference>
<dbReference type="Gene3D" id="3.20.20.150">
    <property type="entry name" value="Divalent-metal-dependent TIM barrel enzymes"/>
    <property type="match status" value="1"/>
</dbReference>
<keyword evidence="3" id="KW-1185">Reference proteome</keyword>